<dbReference type="Proteomes" id="UP000623608">
    <property type="component" value="Unassembled WGS sequence"/>
</dbReference>
<keyword evidence="4" id="KW-0677">Repeat</keyword>
<evidence type="ECO:0000256" key="7">
    <source>
        <dbReference type="ARBA" id="ARBA00022967"/>
    </source>
</evidence>
<dbReference type="SMART" id="SM00382">
    <property type="entry name" value="AAA"/>
    <property type="match status" value="2"/>
</dbReference>
<keyword evidence="6" id="KW-0067">ATP-binding</keyword>
<dbReference type="FunFam" id="3.40.50.300:FF:000127">
    <property type="entry name" value="Ribose import ATP-binding protein RbsA"/>
    <property type="match status" value="1"/>
</dbReference>
<evidence type="ECO:0000259" key="9">
    <source>
        <dbReference type="PROSITE" id="PS50893"/>
    </source>
</evidence>
<dbReference type="InterPro" id="IPR003439">
    <property type="entry name" value="ABC_transporter-like_ATP-bd"/>
</dbReference>
<evidence type="ECO:0000313" key="10">
    <source>
        <dbReference type="EMBL" id="GIF24409.1"/>
    </source>
</evidence>
<dbReference type="GO" id="GO:0005524">
    <property type="term" value="F:ATP binding"/>
    <property type="evidence" value="ECO:0007669"/>
    <property type="project" value="UniProtKB-KW"/>
</dbReference>
<feature type="domain" description="ABC transporter" evidence="9">
    <location>
        <begin position="13"/>
        <end position="251"/>
    </location>
</feature>
<dbReference type="PANTHER" id="PTHR43790:SF4">
    <property type="entry name" value="GUANOSINE IMPORT ATP-BINDING PROTEIN NUPO"/>
    <property type="match status" value="1"/>
</dbReference>
<comment type="subcellular location">
    <subcellularLocation>
        <location evidence="1">Cell membrane</location>
        <topology evidence="1">Peripheral membrane protein</topology>
    </subcellularLocation>
</comment>
<keyword evidence="7" id="KW-1278">Translocase</keyword>
<keyword evidence="5" id="KW-0547">Nucleotide-binding</keyword>
<dbReference type="InterPro" id="IPR003593">
    <property type="entry name" value="AAA+_ATPase"/>
</dbReference>
<keyword evidence="3" id="KW-1003">Cell membrane</keyword>
<dbReference type="PANTHER" id="PTHR43790">
    <property type="entry name" value="CARBOHYDRATE TRANSPORT ATP-BINDING PROTEIN MG119-RELATED"/>
    <property type="match status" value="1"/>
</dbReference>
<dbReference type="InterPro" id="IPR050107">
    <property type="entry name" value="ABC_carbohydrate_import_ATPase"/>
</dbReference>
<dbReference type="PROSITE" id="PS00211">
    <property type="entry name" value="ABC_TRANSPORTER_1"/>
    <property type="match status" value="1"/>
</dbReference>
<name>A0A919TWI6_9ACTN</name>
<evidence type="ECO:0000256" key="3">
    <source>
        <dbReference type="ARBA" id="ARBA00022475"/>
    </source>
</evidence>
<accession>A0A919TWI6</accession>
<evidence type="ECO:0000256" key="6">
    <source>
        <dbReference type="ARBA" id="ARBA00022840"/>
    </source>
</evidence>
<dbReference type="InterPro" id="IPR017871">
    <property type="entry name" value="ABC_transporter-like_CS"/>
</dbReference>
<dbReference type="Pfam" id="PF00005">
    <property type="entry name" value="ABC_tran"/>
    <property type="match status" value="2"/>
</dbReference>
<organism evidence="10 11">
    <name type="scientific">Paractinoplanes tereljensis</name>
    <dbReference type="NCBI Taxonomy" id="571912"/>
    <lineage>
        <taxon>Bacteria</taxon>
        <taxon>Bacillati</taxon>
        <taxon>Actinomycetota</taxon>
        <taxon>Actinomycetes</taxon>
        <taxon>Micromonosporales</taxon>
        <taxon>Micromonosporaceae</taxon>
        <taxon>Paractinoplanes</taxon>
    </lineage>
</organism>
<evidence type="ECO:0000256" key="2">
    <source>
        <dbReference type="ARBA" id="ARBA00022448"/>
    </source>
</evidence>
<dbReference type="Gene3D" id="3.40.50.300">
    <property type="entry name" value="P-loop containing nucleotide triphosphate hydrolases"/>
    <property type="match status" value="2"/>
</dbReference>
<evidence type="ECO:0000256" key="8">
    <source>
        <dbReference type="ARBA" id="ARBA00023136"/>
    </source>
</evidence>
<reference evidence="10" key="1">
    <citation type="submission" date="2021-01" db="EMBL/GenBank/DDBJ databases">
        <title>Whole genome shotgun sequence of Actinoplanes tereljensis NBRC 105297.</title>
        <authorList>
            <person name="Komaki H."/>
            <person name="Tamura T."/>
        </authorList>
    </citation>
    <scope>NUCLEOTIDE SEQUENCE</scope>
    <source>
        <strain evidence="10">NBRC 105297</strain>
    </source>
</reference>
<dbReference type="GO" id="GO:0005886">
    <property type="term" value="C:plasma membrane"/>
    <property type="evidence" value="ECO:0007669"/>
    <property type="project" value="UniProtKB-SubCell"/>
</dbReference>
<evidence type="ECO:0000256" key="5">
    <source>
        <dbReference type="ARBA" id="ARBA00022741"/>
    </source>
</evidence>
<dbReference type="SUPFAM" id="SSF52540">
    <property type="entry name" value="P-loop containing nucleoside triphosphate hydrolases"/>
    <property type="match status" value="2"/>
</dbReference>
<keyword evidence="2" id="KW-0813">Transport</keyword>
<dbReference type="AlphaFoldDB" id="A0A919TWI6"/>
<keyword evidence="11" id="KW-1185">Reference proteome</keyword>
<keyword evidence="8" id="KW-0472">Membrane</keyword>
<dbReference type="EMBL" id="BOMY01000045">
    <property type="protein sequence ID" value="GIF24409.1"/>
    <property type="molecule type" value="Genomic_DNA"/>
</dbReference>
<sequence>MRSGRGQEIPLRLELRGITKRFGDLVANDHIDITVEPGEVHALLGENGAGKSTLMNQLYGLLPPDEGEILVNGEAKVFKSPRDAIAAGIGMVHQHFMLVPVFTVAENIALGAEEIRGGPLGILDRRRNRRDVLATSTKYGLPVDPDALVEDLPVGAQQRVEIVKALTRDVDLLILDEPTAVLTPQETDELLAVMRSLAETGKSIVFITHKLREVKAVADRITVIRRGRTVATAAPDTSEDELAALMVGREVSLEVSKTPAEPGREVLKISGLVVDDDRGVRAVDGVDLTVRAGEVLGIAGVQGNGQTELVEAIVGLRAIRTGVVELDNESLAGMSTKKILRSGVGYIPEDRSLDGVVKEFSVAENLVLDMYDRPPFGNAFKLNPKAINESAAERVTQFDIRTSSASATVGTLSGGNQQKVVVAREMSRPLRLMIASQPTRGVDVGSIEFIHSQIIHERDNGTAVLVVSSELDEVVGLADRIAVMYRGRILATVSPDMPREEIGLLMAGITGAEPAGEEEAE</sequence>
<proteinExistence type="predicted"/>
<dbReference type="RefSeq" id="WP_239147951.1">
    <property type="nucleotide sequence ID" value="NZ_BOMY01000045.1"/>
</dbReference>
<dbReference type="CDD" id="cd03215">
    <property type="entry name" value="ABC_Carb_Monos_II"/>
    <property type="match status" value="1"/>
</dbReference>
<dbReference type="InterPro" id="IPR027417">
    <property type="entry name" value="P-loop_NTPase"/>
</dbReference>
<dbReference type="PROSITE" id="PS50893">
    <property type="entry name" value="ABC_TRANSPORTER_2"/>
    <property type="match status" value="2"/>
</dbReference>
<dbReference type="CDD" id="cd03216">
    <property type="entry name" value="ABC_Carb_Monos_I"/>
    <property type="match status" value="1"/>
</dbReference>
<evidence type="ECO:0000313" key="11">
    <source>
        <dbReference type="Proteomes" id="UP000623608"/>
    </source>
</evidence>
<feature type="domain" description="ABC transporter" evidence="9">
    <location>
        <begin position="267"/>
        <end position="511"/>
    </location>
</feature>
<evidence type="ECO:0000256" key="1">
    <source>
        <dbReference type="ARBA" id="ARBA00004202"/>
    </source>
</evidence>
<gene>
    <name evidence="10" type="ORF">Ate02nite_71390</name>
</gene>
<evidence type="ECO:0000256" key="4">
    <source>
        <dbReference type="ARBA" id="ARBA00022737"/>
    </source>
</evidence>
<protein>
    <submittedName>
        <fullName evidence="10">ABC transporter</fullName>
    </submittedName>
</protein>
<dbReference type="GO" id="GO:0016887">
    <property type="term" value="F:ATP hydrolysis activity"/>
    <property type="evidence" value="ECO:0007669"/>
    <property type="project" value="InterPro"/>
</dbReference>
<comment type="caution">
    <text evidence="10">The sequence shown here is derived from an EMBL/GenBank/DDBJ whole genome shotgun (WGS) entry which is preliminary data.</text>
</comment>